<sequence length="62" mass="7329">MDEVIVTIDRPYYPDVQYFNDAIEANKYAEELVHDEHIKNGKYEVKVTVSKVISVKHIRTNY</sequence>
<evidence type="ECO:0000313" key="1">
    <source>
        <dbReference type="EMBL" id="QJA73766.1"/>
    </source>
</evidence>
<proteinExistence type="predicted"/>
<accession>A0A6M3JUS4</accession>
<gene>
    <name evidence="1" type="ORF">MM415A02254_0009</name>
</gene>
<organism evidence="1">
    <name type="scientific">viral metagenome</name>
    <dbReference type="NCBI Taxonomy" id="1070528"/>
    <lineage>
        <taxon>unclassified sequences</taxon>
        <taxon>metagenomes</taxon>
        <taxon>organismal metagenomes</taxon>
    </lineage>
</organism>
<reference evidence="1" key="1">
    <citation type="submission" date="2020-03" db="EMBL/GenBank/DDBJ databases">
        <title>The deep terrestrial virosphere.</title>
        <authorList>
            <person name="Holmfeldt K."/>
            <person name="Nilsson E."/>
            <person name="Simone D."/>
            <person name="Lopez-Fernandez M."/>
            <person name="Wu X."/>
            <person name="de Brujin I."/>
            <person name="Lundin D."/>
            <person name="Andersson A."/>
            <person name="Bertilsson S."/>
            <person name="Dopson M."/>
        </authorList>
    </citation>
    <scope>NUCLEOTIDE SEQUENCE</scope>
    <source>
        <strain evidence="1">MM415A02254</strain>
    </source>
</reference>
<name>A0A6M3JUS4_9ZZZZ</name>
<dbReference type="EMBL" id="MT142051">
    <property type="protein sequence ID" value="QJA73766.1"/>
    <property type="molecule type" value="Genomic_DNA"/>
</dbReference>
<dbReference type="AlphaFoldDB" id="A0A6M3JUS4"/>
<protein>
    <submittedName>
        <fullName evidence="1">Uncharacterized protein</fullName>
    </submittedName>
</protein>